<reference evidence="2" key="1">
    <citation type="submission" date="2016-06" db="EMBL/GenBank/DDBJ databases">
        <authorList>
            <person name="Varghese N."/>
            <person name="Submissions Spin"/>
        </authorList>
    </citation>
    <scope>NUCLEOTIDE SEQUENCE [LARGE SCALE GENOMIC DNA]</scope>
    <source>
        <strain evidence="2">DSM 44830</strain>
    </source>
</reference>
<dbReference type="RefSeq" id="WP_091601067.1">
    <property type="nucleotide sequence ID" value="NZ_FMCX01000001.1"/>
</dbReference>
<name>A0A1C4TZL7_9ACTN</name>
<accession>A0A1C4TZL7</accession>
<dbReference type="InterPro" id="IPR036265">
    <property type="entry name" value="HIT-like_sf"/>
</dbReference>
<sequence length="167" mass="18755">MIDDWRADRVRSALSGTNPTVLRRLSAGFAVIGDVQFLPGYCVLISDDPAADRLADLPRQRRLAFLADMDLLGEAVHRVCARRDPAFRRVNYEIQGNLDAFLHAHVRARYAWEPEHVHGRPVTAYPMEVWRDPANALGPRHDELRAELTATLDELAGRAEGEPTALH</sequence>
<evidence type="ECO:0008006" key="3">
    <source>
        <dbReference type="Google" id="ProtNLM"/>
    </source>
</evidence>
<dbReference type="Proteomes" id="UP000199504">
    <property type="component" value="Unassembled WGS sequence"/>
</dbReference>
<gene>
    <name evidence="1" type="ORF">GA0070564_10199</name>
</gene>
<organism evidence="1 2">
    <name type="scientific">Micromonospora mirobrigensis</name>
    <dbReference type="NCBI Taxonomy" id="262898"/>
    <lineage>
        <taxon>Bacteria</taxon>
        <taxon>Bacillati</taxon>
        <taxon>Actinomycetota</taxon>
        <taxon>Actinomycetes</taxon>
        <taxon>Micromonosporales</taxon>
        <taxon>Micromonosporaceae</taxon>
        <taxon>Micromonospora</taxon>
    </lineage>
</organism>
<proteinExistence type="predicted"/>
<protein>
    <recommendedName>
        <fullName evidence="3">Diadenosine tetraphosphate (Ap4A) hydrolase</fullName>
    </recommendedName>
</protein>
<dbReference type="SUPFAM" id="SSF54197">
    <property type="entry name" value="HIT-like"/>
    <property type="match status" value="1"/>
</dbReference>
<dbReference type="EMBL" id="FMCX01000001">
    <property type="protein sequence ID" value="SCE64846.1"/>
    <property type="molecule type" value="Genomic_DNA"/>
</dbReference>
<dbReference type="AlphaFoldDB" id="A0A1C4TZL7"/>
<dbReference type="STRING" id="262898.GA0070564_10199"/>
<evidence type="ECO:0000313" key="2">
    <source>
        <dbReference type="Proteomes" id="UP000199504"/>
    </source>
</evidence>
<dbReference type="Gene3D" id="3.30.428.10">
    <property type="entry name" value="HIT-like"/>
    <property type="match status" value="1"/>
</dbReference>
<keyword evidence="2" id="KW-1185">Reference proteome</keyword>
<evidence type="ECO:0000313" key="1">
    <source>
        <dbReference type="EMBL" id="SCE64846.1"/>
    </source>
</evidence>
<dbReference type="OrthoDB" id="9784774at2"/>